<dbReference type="Pfam" id="PF00356">
    <property type="entry name" value="LacI"/>
    <property type="match status" value="1"/>
</dbReference>
<sequence>MSVTIYDVAKHAGVSIATVSRVINEHPSVKSETKKKVFEVIDRLQYQYNAAAGVLASGRTNTVALVTPNNINPFYAEVAEGIYYEALNKGINIVTTNMSLNKDNDIPYLNKQNVDGLLLMDMTAKQVAKLNKQVENLVIIGNDLLDSKANCVITDNFAGIQLAMHFLFENGHEKVALISEPPIFNDIKDRVRAYQIIMEEKGLSSFREVIDAKGCEIVDGEQIGERILKNGLKHTAYLVTNDLLAIGVKKAFEAAGNKVPSDVSIVGFDGSWITNIVYPSLTTIKQPMHELGSTALTLLLDLLDSDRTSARKIVLNPTLQIGGTVSKINHK</sequence>
<dbReference type="InterPro" id="IPR000843">
    <property type="entry name" value="HTH_LacI"/>
</dbReference>
<keyword evidence="1" id="KW-0805">Transcription regulation</keyword>
<dbReference type="InterPro" id="IPR028082">
    <property type="entry name" value="Peripla_BP_I"/>
</dbReference>
<dbReference type="Pfam" id="PF13377">
    <property type="entry name" value="Peripla_BP_3"/>
    <property type="match status" value="1"/>
</dbReference>
<keyword evidence="3" id="KW-0804">Transcription</keyword>
<accession>A0ABY4JPV7</accession>
<gene>
    <name evidence="5" type="ORF">MY490_06790</name>
</gene>
<dbReference type="PROSITE" id="PS00356">
    <property type="entry name" value="HTH_LACI_1"/>
    <property type="match status" value="1"/>
</dbReference>
<dbReference type="InterPro" id="IPR046335">
    <property type="entry name" value="LacI/GalR-like_sensor"/>
</dbReference>
<name>A0ABY4JPV7_9BACI</name>
<evidence type="ECO:0000313" key="5">
    <source>
        <dbReference type="EMBL" id="UPM55537.1"/>
    </source>
</evidence>
<evidence type="ECO:0000256" key="1">
    <source>
        <dbReference type="ARBA" id="ARBA00023015"/>
    </source>
</evidence>
<dbReference type="Gene3D" id="1.10.260.40">
    <property type="entry name" value="lambda repressor-like DNA-binding domains"/>
    <property type="match status" value="1"/>
</dbReference>
<evidence type="ECO:0000313" key="6">
    <source>
        <dbReference type="Proteomes" id="UP000830639"/>
    </source>
</evidence>
<dbReference type="SUPFAM" id="SSF53822">
    <property type="entry name" value="Periplasmic binding protein-like I"/>
    <property type="match status" value="1"/>
</dbReference>
<dbReference type="RefSeq" id="WP_248268547.1">
    <property type="nucleotide sequence ID" value="NZ_CP096034.1"/>
</dbReference>
<protein>
    <submittedName>
        <fullName evidence="5">LacI family transcriptional regulator</fullName>
    </submittedName>
</protein>
<dbReference type="Proteomes" id="UP000830639">
    <property type="component" value="Chromosome"/>
</dbReference>
<dbReference type="CDD" id="cd01392">
    <property type="entry name" value="HTH_LacI"/>
    <property type="match status" value="1"/>
</dbReference>
<proteinExistence type="predicted"/>
<evidence type="ECO:0000256" key="3">
    <source>
        <dbReference type="ARBA" id="ARBA00023163"/>
    </source>
</evidence>
<dbReference type="PROSITE" id="PS50932">
    <property type="entry name" value="HTH_LACI_2"/>
    <property type="match status" value="1"/>
</dbReference>
<dbReference type="Gene3D" id="3.40.50.2300">
    <property type="match status" value="2"/>
</dbReference>
<dbReference type="PANTHER" id="PTHR30146:SF150">
    <property type="entry name" value="ARABINOSE METABOLISM TRANSCRIPTIONAL REPRESSOR"/>
    <property type="match status" value="1"/>
</dbReference>
<dbReference type="SUPFAM" id="SSF47413">
    <property type="entry name" value="lambda repressor-like DNA-binding domains"/>
    <property type="match status" value="1"/>
</dbReference>
<dbReference type="PANTHER" id="PTHR30146">
    <property type="entry name" value="LACI-RELATED TRANSCRIPTIONAL REPRESSOR"/>
    <property type="match status" value="1"/>
</dbReference>
<dbReference type="EMBL" id="CP096034">
    <property type="protein sequence ID" value="UPM55537.1"/>
    <property type="molecule type" value="Genomic_DNA"/>
</dbReference>
<dbReference type="PRINTS" id="PR00036">
    <property type="entry name" value="HTHLACI"/>
</dbReference>
<keyword evidence="2" id="KW-0238">DNA-binding</keyword>
<dbReference type="InterPro" id="IPR010982">
    <property type="entry name" value="Lambda_DNA-bd_dom_sf"/>
</dbReference>
<evidence type="ECO:0000259" key="4">
    <source>
        <dbReference type="PROSITE" id="PS50932"/>
    </source>
</evidence>
<organism evidence="5 6">
    <name type="scientific">Gottfriedia acidiceleris</name>
    <dbReference type="NCBI Taxonomy" id="371036"/>
    <lineage>
        <taxon>Bacteria</taxon>
        <taxon>Bacillati</taxon>
        <taxon>Bacillota</taxon>
        <taxon>Bacilli</taxon>
        <taxon>Bacillales</taxon>
        <taxon>Bacillaceae</taxon>
        <taxon>Gottfriedia</taxon>
    </lineage>
</organism>
<dbReference type="CDD" id="cd06267">
    <property type="entry name" value="PBP1_LacI_sugar_binding-like"/>
    <property type="match status" value="1"/>
</dbReference>
<keyword evidence="6" id="KW-1185">Reference proteome</keyword>
<dbReference type="SMART" id="SM00354">
    <property type="entry name" value="HTH_LACI"/>
    <property type="match status" value="1"/>
</dbReference>
<reference evidence="5 6" key="1">
    <citation type="submission" date="2022-04" db="EMBL/GenBank/DDBJ databases">
        <title>Mechanism of arsenic methylation and mitigation arsenic toxicity by Bacillus sp. LH14 from an Arsenic-Contaminated Paddy Soil.</title>
        <authorList>
            <person name="Wang D."/>
        </authorList>
    </citation>
    <scope>NUCLEOTIDE SEQUENCE [LARGE SCALE GENOMIC DNA]</scope>
    <source>
        <strain evidence="5 6">LH14</strain>
    </source>
</reference>
<evidence type="ECO:0000256" key="2">
    <source>
        <dbReference type="ARBA" id="ARBA00023125"/>
    </source>
</evidence>
<feature type="domain" description="HTH lacI-type" evidence="4">
    <location>
        <begin position="3"/>
        <end position="57"/>
    </location>
</feature>